<protein>
    <submittedName>
        <fullName evidence="2">Uncharacterized protein</fullName>
    </submittedName>
</protein>
<organism evidence="2 3">
    <name type="scientific">Onchocerca ochengi</name>
    <name type="common">Filarial nematode worm</name>
    <dbReference type="NCBI Taxonomy" id="42157"/>
    <lineage>
        <taxon>Eukaryota</taxon>
        <taxon>Metazoa</taxon>
        <taxon>Ecdysozoa</taxon>
        <taxon>Nematoda</taxon>
        <taxon>Chromadorea</taxon>
        <taxon>Rhabditida</taxon>
        <taxon>Spirurina</taxon>
        <taxon>Spiruromorpha</taxon>
        <taxon>Filarioidea</taxon>
        <taxon>Onchocercidae</taxon>
        <taxon>Onchocerca</taxon>
    </lineage>
</organism>
<evidence type="ECO:0000256" key="1">
    <source>
        <dbReference type="SAM" id="Phobius"/>
    </source>
</evidence>
<dbReference type="AlphaFoldDB" id="A0A3P7KDZ0"/>
<evidence type="ECO:0000313" key="2">
    <source>
        <dbReference type="EMBL" id="VDM97256.1"/>
    </source>
</evidence>
<keyword evidence="1" id="KW-0812">Transmembrane</keyword>
<sequence>AHFRQSVVNNVTGLVGPRISERLINTEFDGFFPKADHLLFPLSLGILWLLCLRGIALPRSCTSQI</sequence>
<keyword evidence="1" id="KW-0472">Membrane</keyword>
<evidence type="ECO:0000313" key="3">
    <source>
        <dbReference type="Proteomes" id="UP000271087"/>
    </source>
</evidence>
<proteinExistence type="predicted"/>
<dbReference type="EMBL" id="UYRW01008941">
    <property type="protein sequence ID" value="VDM97256.1"/>
    <property type="molecule type" value="Genomic_DNA"/>
</dbReference>
<name>A0A3P7KDZ0_ONCOC</name>
<feature type="non-terminal residue" evidence="2">
    <location>
        <position position="1"/>
    </location>
</feature>
<gene>
    <name evidence="2" type="ORF">NOO_LOCUS11844</name>
</gene>
<keyword evidence="1" id="KW-1133">Transmembrane helix</keyword>
<reference evidence="2 3" key="1">
    <citation type="submission" date="2018-08" db="EMBL/GenBank/DDBJ databases">
        <authorList>
            <person name="Laetsch R D."/>
            <person name="Stevens L."/>
            <person name="Kumar S."/>
            <person name="Blaxter L. M."/>
        </authorList>
    </citation>
    <scope>NUCLEOTIDE SEQUENCE [LARGE SCALE GENOMIC DNA]</scope>
</reference>
<feature type="transmembrane region" description="Helical" evidence="1">
    <location>
        <begin position="38"/>
        <end position="56"/>
    </location>
</feature>
<keyword evidence="3" id="KW-1185">Reference proteome</keyword>
<dbReference type="Proteomes" id="UP000271087">
    <property type="component" value="Unassembled WGS sequence"/>
</dbReference>
<accession>A0A3P7KDZ0</accession>